<dbReference type="GO" id="GO:0031901">
    <property type="term" value="C:early endosome membrane"/>
    <property type="evidence" value="ECO:0007669"/>
    <property type="project" value="UniProtKB-SubCell"/>
</dbReference>
<evidence type="ECO:0000256" key="2">
    <source>
        <dbReference type="ARBA" id="ARBA00004644"/>
    </source>
</evidence>
<feature type="transmembrane region" description="Helical" evidence="12">
    <location>
        <begin position="182"/>
        <end position="199"/>
    </location>
</feature>
<evidence type="ECO:0000256" key="1">
    <source>
        <dbReference type="ARBA" id="ARBA00004146"/>
    </source>
</evidence>
<feature type="transmembrane region" description="Helical" evidence="12">
    <location>
        <begin position="158"/>
        <end position="176"/>
    </location>
</feature>
<proteinExistence type="inferred from homology"/>
<feature type="transmembrane region" description="Helical" evidence="12">
    <location>
        <begin position="121"/>
        <end position="138"/>
    </location>
</feature>
<dbReference type="PANTHER" id="PTHR31937">
    <property type="entry name" value="TRANSMEMBRANE PROTEIN 163"/>
    <property type="match status" value="1"/>
</dbReference>
<keyword evidence="14" id="KW-1185">Reference proteome</keyword>
<keyword evidence="9 12" id="KW-0472">Membrane</keyword>
<dbReference type="GO" id="GO:0030003">
    <property type="term" value="P:intracellular monoatomic cation homeostasis"/>
    <property type="evidence" value="ECO:0007669"/>
    <property type="project" value="UniProtKB-ARBA"/>
</dbReference>
<dbReference type="Proteomes" id="UP000017559">
    <property type="component" value="Unassembled WGS sequence"/>
</dbReference>
<dbReference type="SUPFAM" id="SSF161111">
    <property type="entry name" value="Cation efflux protein transmembrane domain-like"/>
    <property type="match status" value="1"/>
</dbReference>
<comment type="similarity">
    <text evidence="3">Belongs to the TMEM163 family.</text>
</comment>
<feature type="transmembrane region" description="Helical" evidence="12">
    <location>
        <begin position="42"/>
        <end position="63"/>
    </location>
</feature>
<evidence type="ECO:0000256" key="9">
    <source>
        <dbReference type="ARBA" id="ARBA00023136"/>
    </source>
</evidence>
<evidence type="ECO:0000313" key="13">
    <source>
        <dbReference type="EMBL" id="ESK90307.1"/>
    </source>
</evidence>
<organism evidence="13 14">
    <name type="scientific">Moniliophthora roreri (strain MCA 2997)</name>
    <name type="common">Cocoa frosty pod rot fungus</name>
    <name type="synonym">Crinipellis roreri</name>
    <dbReference type="NCBI Taxonomy" id="1381753"/>
    <lineage>
        <taxon>Eukaryota</taxon>
        <taxon>Fungi</taxon>
        <taxon>Dikarya</taxon>
        <taxon>Basidiomycota</taxon>
        <taxon>Agaricomycotina</taxon>
        <taxon>Agaricomycetes</taxon>
        <taxon>Agaricomycetidae</taxon>
        <taxon>Agaricales</taxon>
        <taxon>Marasmiineae</taxon>
        <taxon>Marasmiaceae</taxon>
        <taxon>Moniliophthora</taxon>
    </lineage>
</organism>
<dbReference type="GO" id="GO:0008324">
    <property type="term" value="F:monoatomic cation transmembrane transporter activity"/>
    <property type="evidence" value="ECO:0007669"/>
    <property type="project" value="InterPro"/>
</dbReference>
<evidence type="ECO:0000256" key="7">
    <source>
        <dbReference type="ARBA" id="ARBA00022989"/>
    </source>
</evidence>
<feature type="region of interest" description="Disordered" evidence="11">
    <location>
        <begin position="291"/>
        <end position="332"/>
    </location>
</feature>
<dbReference type="InterPro" id="IPR027469">
    <property type="entry name" value="Cation_efflux_TMD_sf"/>
</dbReference>
<reference evidence="13 14" key="1">
    <citation type="journal article" date="2014" name="BMC Genomics">
        <title>Genome and secretome analysis of the hemibiotrophic fungal pathogen, Moniliophthora roreri, which causes frosty pod rot disease of cacao: mechanisms of the biotrophic and necrotrophic phases.</title>
        <authorList>
            <person name="Meinhardt L.W."/>
            <person name="Costa G.G.L."/>
            <person name="Thomazella D.P.T."/>
            <person name="Teixeira P.J.P.L."/>
            <person name="Carazzolle M.F."/>
            <person name="Schuster S.C."/>
            <person name="Carlson J.E."/>
            <person name="Guiltinan M.J."/>
            <person name="Mieczkowski P."/>
            <person name="Farmer A."/>
            <person name="Ramaraj T."/>
            <person name="Crozier J."/>
            <person name="Davis R.E."/>
            <person name="Shao J."/>
            <person name="Melnick R.L."/>
            <person name="Pereira G.A.G."/>
            <person name="Bailey B.A."/>
        </authorList>
    </citation>
    <scope>NUCLEOTIDE SEQUENCE [LARGE SCALE GENOMIC DNA]</scope>
    <source>
        <strain evidence="13 14">MCA 2997</strain>
    </source>
</reference>
<keyword evidence="8" id="KW-0770">Synapse</keyword>
<dbReference type="GO" id="GO:0098771">
    <property type="term" value="P:inorganic ion homeostasis"/>
    <property type="evidence" value="ECO:0007669"/>
    <property type="project" value="UniProtKB-ARBA"/>
</dbReference>
<sequence>MPTYRRLQQYALAISILSIVYNGAEGAVSIGLGAESSSRSLVFFGIQSGIEVISATIVVWRFWNVALPGEERSRQLTPKELRVEKIATIGIGLLLIALALATEATSIFGLATHDEPTTSNASLIVSASALVLMVAIWLPKRYLARALNSSAMQGETQCSLSCIQITVVLFAGALIFKLWHGGWWVDSATSIVLGLLFGWEGWKMLRWATSPSFDGGCCDHCHNREDNESGAVEVQERYKDLCDCCGGSEVCQTAGECKCPAPNESSESCCMPVNVDGNKCCTHEYVAGRPPVRSQTKPTEASELPSPPPTITESQGDPAGQAKPKTSCCSHC</sequence>
<evidence type="ECO:0000313" key="14">
    <source>
        <dbReference type="Proteomes" id="UP000017559"/>
    </source>
</evidence>
<keyword evidence="4 12" id="KW-0812">Transmembrane</keyword>
<dbReference type="InterPro" id="IPR026765">
    <property type="entry name" value="Tmem163"/>
</dbReference>
<dbReference type="EMBL" id="AWSO01000457">
    <property type="protein sequence ID" value="ESK90307.1"/>
    <property type="molecule type" value="Genomic_DNA"/>
</dbReference>
<keyword evidence="6" id="KW-0862">Zinc</keyword>
<keyword evidence="5" id="KW-0967">Endosome</keyword>
<evidence type="ECO:0000256" key="4">
    <source>
        <dbReference type="ARBA" id="ARBA00022692"/>
    </source>
</evidence>
<evidence type="ECO:0000256" key="6">
    <source>
        <dbReference type="ARBA" id="ARBA00022833"/>
    </source>
</evidence>
<dbReference type="Gene3D" id="1.20.1510.10">
    <property type="entry name" value="Cation efflux protein transmembrane domain"/>
    <property type="match status" value="1"/>
</dbReference>
<feature type="transmembrane region" description="Helical" evidence="12">
    <location>
        <begin position="83"/>
        <end position="101"/>
    </location>
</feature>
<evidence type="ECO:0000256" key="10">
    <source>
        <dbReference type="ARBA" id="ARBA00023329"/>
    </source>
</evidence>
<gene>
    <name evidence="13" type="ORF">Moror_13791</name>
</gene>
<evidence type="ECO:0000256" key="3">
    <source>
        <dbReference type="ARBA" id="ARBA00008731"/>
    </source>
</evidence>
<keyword evidence="7 12" id="KW-1133">Transmembrane helix</keyword>
<evidence type="ECO:0000256" key="12">
    <source>
        <dbReference type="SAM" id="Phobius"/>
    </source>
</evidence>
<accession>V2X986</accession>
<dbReference type="KEGG" id="mrr:Moror_13791"/>
<dbReference type="PANTHER" id="PTHR31937:SF2">
    <property type="entry name" value="TRANSMEMBRANE PROTEIN 163"/>
    <property type="match status" value="1"/>
</dbReference>
<dbReference type="OrthoDB" id="5980560at2759"/>
<evidence type="ECO:0000256" key="5">
    <source>
        <dbReference type="ARBA" id="ARBA00022753"/>
    </source>
</evidence>
<evidence type="ECO:0000256" key="8">
    <source>
        <dbReference type="ARBA" id="ARBA00023018"/>
    </source>
</evidence>
<evidence type="ECO:0000256" key="11">
    <source>
        <dbReference type="SAM" id="MobiDB-lite"/>
    </source>
</evidence>
<name>V2X986_MONRO</name>
<protein>
    <submittedName>
        <fullName evidence="13">Integral membrane protein</fullName>
    </submittedName>
</protein>
<comment type="caution">
    <text evidence="13">The sequence shown here is derived from an EMBL/GenBank/DDBJ whole genome shotgun (WGS) entry which is preliminary data.</text>
</comment>
<comment type="subcellular location">
    <subcellularLocation>
        <location evidence="2">Cytoplasmic vesicle</location>
        <location evidence="2">Secretory vesicle</location>
        <location evidence="2">Synaptic vesicle membrane</location>
        <topology evidence="2">Multi-pass membrane protein</topology>
    </subcellularLocation>
    <subcellularLocation>
        <location evidence="1">Early endosome membrane</location>
    </subcellularLocation>
</comment>
<dbReference type="HOGENOM" id="CLU_055677_0_0_1"/>
<dbReference type="AlphaFoldDB" id="V2X986"/>
<keyword evidence="10" id="KW-0968">Cytoplasmic vesicle</keyword>